<sequence length="100" mass="11243">MFDSVLSLWLMVDTIVLQLCAAYRLLLGRGWCCMRLPGFGCNTEQDAGLQKFKVFSQEKATASSCKDLLVRAFPHTDTAAVTRHTTTEPKFEMTCKHVLI</sequence>
<accession>A0ABV0QUZ9</accession>
<keyword evidence="1" id="KW-0812">Transmembrane</keyword>
<gene>
    <name evidence="2" type="ORF">XENOCAPTIV_026360</name>
</gene>
<reference evidence="2 3" key="1">
    <citation type="submission" date="2021-06" db="EMBL/GenBank/DDBJ databases">
        <authorList>
            <person name="Palmer J.M."/>
        </authorList>
    </citation>
    <scope>NUCLEOTIDE SEQUENCE [LARGE SCALE GENOMIC DNA]</scope>
    <source>
        <strain evidence="2 3">XC_2019</strain>
        <tissue evidence="2">Muscle</tissue>
    </source>
</reference>
<comment type="caution">
    <text evidence="2">The sequence shown here is derived from an EMBL/GenBank/DDBJ whole genome shotgun (WGS) entry which is preliminary data.</text>
</comment>
<evidence type="ECO:0000313" key="3">
    <source>
        <dbReference type="Proteomes" id="UP001434883"/>
    </source>
</evidence>
<dbReference type="EMBL" id="JAHRIN010023350">
    <property type="protein sequence ID" value="MEQ2199162.1"/>
    <property type="molecule type" value="Genomic_DNA"/>
</dbReference>
<keyword evidence="3" id="KW-1185">Reference proteome</keyword>
<dbReference type="Proteomes" id="UP001434883">
    <property type="component" value="Unassembled WGS sequence"/>
</dbReference>
<evidence type="ECO:0000256" key="1">
    <source>
        <dbReference type="SAM" id="Phobius"/>
    </source>
</evidence>
<evidence type="ECO:0000313" key="2">
    <source>
        <dbReference type="EMBL" id="MEQ2199162.1"/>
    </source>
</evidence>
<name>A0ABV0QUZ9_9TELE</name>
<organism evidence="2 3">
    <name type="scientific">Xenoophorus captivus</name>
    <dbReference type="NCBI Taxonomy" id="1517983"/>
    <lineage>
        <taxon>Eukaryota</taxon>
        <taxon>Metazoa</taxon>
        <taxon>Chordata</taxon>
        <taxon>Craniata</taxon>
        <taxon>Vertebrata</taxon>
        <taxon>Euteleostomi</taxon>
        <taxon>Actinopterygii</taxon>
        <taxon>Neopterygii</taxon>
        <taxon>Teleostei</taxon>
        <taxon>Neoteleostei</taxon>
        <taxon>Acanthomorphata</taxon>
        <taxon>Ovalentaria</taxon>
        <taxon>Atherinomorphae</taxon>
        <taxon>Cyprinodontiformes</taxon>
        <taxon>Goodeidae</taxon>
        <taxon>Xenoophorus</taxon>
    </lineage>
</organism>
<keyword evidence="1" id="KW-0472">Membrane</keyword>
<evidence type="ECO:0008006" key="4">
    <source>
        <dbReference type="Google" id="ProtNLM"/>
    </source>
</evidence>
<proteinExistence type="predicted"/>
<protein>
    <recommendedName>
        <fullName evidence="4">Secreted protein</fullName>
    </recommendedName>
</protein>
<keyword evidence="1" id="KW-1133">Transmembrane helix</keyword>
<feature type="transmembrane region" description="Helical" evidence="1">
    <location>
        <begin position="6"/>
        <end position="26"/>
    </location>
</feature>